<sequence>MTWLDNANCKLCLIYSRTGDLTRLGKAEKLPDLLNELVALLKESSRSVAFSTSFQVVANLVGKEDPYRDYKEKLIAIGKRVAESVRHRLAQASWDLRMALRIAAAANIVDTSVLGYRPKKLEEAVWDLPAIEEYVSLPDSVYYVLDNAGEAQIDLVVAEALEKNGIKPTFVVRSEPYEIDVLEKDLGIYNVVKTPGNISPVRWLRGFAIAKGIANLEAYVEWNAAQTLHLFRAKCDVLARVFSVPRNAPIIISGPKASAIIRSQQV</sequence>
<evidence type="ECO:0000259" key="1">
    <source>
        <dbReference type="Pfam" id="PF01937"/>
    </source>
</evidence>
<evidence type="ECO:0000313" key="3">
    <source>
        <dbReference type="Proteomes" id="UP000001431"/>
    </source>
</evidence>
<dbReference type="GeneID" id="4909675"/>
<dbReference type="Pfam" id="PF01937">
    <property type="entry name" value="ARMT1-like_dom"/>
    <property type="match status" value="1"/>
</dbReference>
<dbReference type="STRING" id="410359.Pcal_1739"/>
<evidence type="ECO:0000313" key="2">
    <source>
        <dbReference type="EMBL" id="ABO09156.1"/>
    </source>
</evidence>
<dbReference type="InterPro" id="IPR002791">
    <property type="entry name" value="ARMT1-like_metal-bd"/>
</dbReference>
<name>A3MWY9_PYRCJ</name>
<keyword evidence="3" id="KW-1185">Reference proteome</keyword>
<dbReference type="EMBL" id="CP000561">
    <property type="protein sequence ID" value="ABO09156.1"/>
    <property type="molecule type" value="Genomic_DNA"/>
</dbReference>
<dbReference type="InterPro" id="IPR036075">
    <property type="entry name" value="ARMT-1-like_metal-bd_sf"/>
</dbReference>
<dbReference type="AlphaFoldDB" id="A3MWY9"/>
<organism evidence="2 3">
    <name type="scientific">Pyrobaculum calidifontis (strain DSM 21063 / JCM 11548 / VA1)</name>
    <dbReference type="NCBI Taxonomy" id="410359"/>
    <lineage>
        <taxon>Archaea</taxon>
        <taxon>Thermoproteota</taxon>
        <taxon>Thermoprotei</taxon>
        <taxon>Thermoproteales</taxon>
        <taxon>Thermoproteaceae</taxon>
        <taxon>Pyrobaculum</taxon>
    </lineage>
</organism>
<dbReference type="OrthoDB" id="359165at2157"/>
<protein>
    <recommendedName>
        <fullName evidence="1">Damage-control phosphatase ARMT1-like metal-binding domain-containing protein</fullName>
    </recommendedName>
</protein>
<dbReference type="SUPFAM" id="SSF111321">
    <property type="entry name" value="AF1104-like"/>
    <property type="match status" value="1"/>
</dbReference>
<dbReference type="Gene3D" id="3.40.50.10880">
    <property type="entry name" value="Uncharacterised protein PF01937, DUF89, domain 3"/>
    <property type="match status" value="2"/>
</dbReference>
<gene>
    <name evidence="2" type="ordered locus">Pcal_1739</name>
</gene>
<dbReference type="KEGG" id="pcl:Pcal_1739"/>
<dbReference type="RefSeq" id="WP_011850415.1">
    <property type="nucleotide sequence ID" value="NC_009073.1"/>
</dbReference>
<dbReference type="HOGENOM" id="CLU_071520_1_0_2"/>
<feature type="domain" description="Damage-control phosphatase ARMT1-like metal-binding" evidence="1">
    <location>
        <begin position="27"/>
        <end position="187"/>
    </location>
</feature>
<reference evidence="2" key="1">
    <citation type="submission" date="2007-02" db="EMBL/GenBank/DDBJ databases">
        <title>Complete sequence of Pyrobaculum calidifontis JCM 11548.</title>
        <authorList>
            <consortium name="US DOE Joint Genome Institute"/>
            <person name="Copeland A."/>
            <person name="Lucas S."/>
            <person name="Lapidus A."/>
            <person name="Barry K."/>
            <person name="Glavina del Rio T."/>
            <person name="Dalin E."/>
            <person name="Tice H."/>
            <person name="Pitluck S."/>
            <person name="Chain P."/>
            <person name="Malfatti S."/>
            <person name="Shin M."/>
            <person name="Vergez L."/>
            <person name="Schmutz J."/>
            <person name="Larimer F."/>
            <person name="Land M."/>
            <person name="Hauser L."/>
            <person name="Kyrpides N."/>
            <person name="Mikhailova N."/>
            <person name="Cozen A.E."/>
            <person name="Fitz-Gibbon S.T."/>
            <person name="House C.H."/>
            <person name="Saltikov C."/>
            <person name="Lowe T.M."/>
            <person name="Richardson P."/>
        </authorList>
    </citation>
    <scope>NUCLEOTIDE SEQUENCE [LARGE SCALE GENOMIC DNA]</scope>
    <source>
        <strain evidence="2">JCM 11548</strain>
    </source>
</reference>
<dbReference type="Proteomes" id="UP000001431">
    <property type="component" value="Chromosome"/>
</dbReference>
<accession>A3MWY9</accession>
<dbReference type="Gene3D" id="1.10.285.20">
    <property type="entry name" value="Uncharacterised protein PF01937, DUF89, domain 2"/>
    <property type="match status" value="1"/>
</dbReference>
<dbReference type="eggNOG" id="arCOG04410">
    <property type="taxonomic scope" value="Archaea"/>
</dbReference>
<proteinExistence type="predicted"/>